<accession>A0A853FEJ7</accession>
<dbReference type="RefSeq" id="WP_129968441.1">
    <property type="nucleotide sequence ID" value="NZ_JACCEW010000002.1"/>
</dbReference>
<dbReference type="SUPFAM" id="SSF56317">
    <property type="entry name" value="Carbon-nitrogen hydrolase"/>
    <property type="match status" value="1"/>
</dbReference>
<dbReference type="InterPro" id="IPR003010">
    <property type="entry name" value="C-N_Hydrolase"/>
</dbReference>
<evidence type="ECO:0000313" key="5">
    <source>
        <dbReference type="Proteomes" id="UP000580517"/>
    </source>
</evidence>
<evidence type="ECO:0000256" key="2">
    <source>
        <dbReference type="ARBA" id="ARBA00022801"/>
    </source>
</evidence>
<dbReference type="EMBL" id="JACCEW010000002">
    <property type="protein sequence ID" value="NYT36466.1"/>
    <property type="molecule type" value="Genomic_DNA"/>
</dbReference>
<evidence type="ECO:0000313" key="4">
    <source>
        <dbReference type="EMBL" id="NYT36466.1"/>
    </source>
</evidence>
<dbReference type="Proteomes" id="UP000580517">
    <property type="component" value="Unassembled WGS sequence"/>
</dbReference>
<dbReference type="PANTHER" id="PTHR23088">
    <property type="entry name" value="NITRILASE-RELATED"/>
    <property type="match status" value="1"/>
</dbReference>
<comment type="similarity">
    <text evidence="1">Belongs to the carbon-nitrogen hydrolase superfamily. NIT1/NIT2 family.</text>
</comment>
<name>A0A853FEJ7_9BURK</name>
<dbReference type="InterPro" id="IPR036526">
    <property type="entry name" value="C-N_Hydrolase_sf"/>
</dbReference>
<dbReference type="AlphaFoldDB" id="A0A853FEJ7"/>
<dbReference type="PANTHER" id="PTHR23088:SF27">
    <property type="entry name" value="DEAMINATED GLUTATHIONE AMIDASE"/>
    <property type="match status" value="1"/>
</dbReference>
<dbReference type="Pfam" id="PF00795">
    <property type="entry name" value="CN_hydrolase"/>
    <property type="match status" value="1"/>
</dbReference>
<dbReference type="CDD" id="cd07572">
    <property type="entry name" value="nit"/>
    <property type="match status" value="1"/>
</dbReference>
<comment type="caution">
    <text evidence="4">The sequence shown here is derived from an EMBL/GenBank/DDBJ whole genome shotgun (WGS) entry which is preliminary data.</text>
</comment>
<evidence type="ECO:0000259" key="3">
    <source>
        <dbReference type="PROSITE" id="PS50263"/>
    </source>
</evidence>
<dbReference type="OrthoDB" id="9811121at2"/>
<organism evidence="4 5">
    <name type="scientific">Allopusillimonas soli</name>
    <dbReference type="NCBI Taxonomy" id="659016"/>
    <lineage>
        <taxon>Bacteria</taxon>
        <taxon>Pseudomonadati</taxon>
        <taxon>Pseudomonadota</taxon>
        <taxon>Betaproteobacteria</taxon>
        <taxon>Burkholderiales</taxon>
        <taxon>Alcaligenaceae</taxon>
        <taxon>Allopusillimonas</taxon>
    </lineage>
</organism>
<keyword evidence="5" id="KW-1185">Reference proteome</keyword>
<keyword evidence="2 4" id="KW-0378">Hydrolase</keyword>
<dbReference type="InterPro" id="IPR045254">
    <property type="entry name" value="Nit1/2_C-N_Hydrolase"/>
</dbReference>
<dbReference type="Gene3D" id="3.60.110.10">
    <property type="entry name" value="Carbon-nitrogen hydrolase"/>
    <property type="match status" value="1"/>
</dbReference>
<dbReference type="PROSITE" id="PS01227">
    <property type="entry name" value="UPF0012"/>
    <property type="match status" value="1"/>
</dbReference>
<protein>
    <submittedName>
        <fullName evidence="4">Carbon-nitrogen hydrolase family protein</fullName>
    </submittedName>
</protein>
<dbReference type="PROSITE" id="PS50263">
    <property type="entry name" value="CN_HYDROLASE"/>
    <property type="match status" value="1"/>
</dbReference>
<gene>
    <name evidence="4" type="ORF">H0A68_06240</name>
</gene>
<dbReference type="InterPro" id="IPR001110">
    <property type="entry name" value="UPF0012_CS"/>
</dbReference>
<evidence type="ECO:0000256" key="1">
    <source>
        <dbReference type="ARBA" id="ARBA00010613"/>
    </source>
</evidence>
<reference evidence="4 5" key="1">
    <citation type="submission" date="2020-07" db="EMBL/GenBank/DDBJ databases">
        <title>Taxonomic revisions and descriptions of new bacterial species based on genomic comparisons in the high-G+C-content subgroup of the family Alcaligenaceae.</title>
        <authorList>
            <person name="Szabo A."/>
            <person name="Felfoldi T."/>
        </authorList>
    </citation>
    <scope>NUCLEOTIDE SEQUENCE [LARGE SCALE GENOMIC DNA]</scope>
    <source>
        <strain evidence="4 5">DSM 25264</strain>
    </source>
</reference>
<feature type="domain" description="CN hydrolase" evidence="3">
    <location>
        <begin position="5"/>
        <end position="251"/>
    </location>
</feature>
<proteinExistence type="inferred from homology"/>
<sequence length="281" mass="30549">MSTSLIVALGQYAPSPDIDANMVTISGLADQAAQRGADWLLLPEYASCLDSRRAVMLEAAHHSDYAHSKICQAAAHSGLWIFLGSHVIYDAAESKMVNRSLVIDPRGNVRAAYDKLHMFDVTLADGTRIQESRNYRSGDRGVVVATPWGQVGLSICYDLRFPQLYRQLAQAGAEVLLAPAAFTRQTGPAHWRTLLQARAIENRAFVLAAAACGESGNGRTSYGHSMVINPEGRVLGELNGEPGLLVQSITVAETARSRRQLPSLKHDRPFFVETYDAVGDV</sequence>
<dbReference type="GO" id="GO:0016811">
    <property type="term" value="F:hydrolase activity, acting on carbon-nitrogen (but not peptide) bonds, in linear amides"/>
    <property type="evidence" value="ECO:0007669"/>
    <property type="project" value="InterPro"/>
</dbReference>